<evidence type="ECO:0000259" key="5">
    <source>
        <dbReference type="SMART" id="SM00853"/>
    </source>
</evidence>
<feature type="domain" description="DNA mismatch repair protein S5" evidence="6">
    <location>
        <begin position="209"/>
        <end position="327"/>
    </location>
</feature>
<dbReference type="KEGG" id="ril:CRIB_931"/>
<dbReference type="InterPro" id="IPR014721">
    <property type="entry name" value="Ribsml_uS5_D2-typ_fold_subgr"/>
</dbReference>
<dbReference type="Pfam" id="PF08676">
    <property type="entry name" value="MutL_C"/>
    <property type="match status" value="1"/>
</dbReference>
<dbReference type="Pfam" id="PF01119">
    <property type="entry name" value="DNA_mis_repair"/>
    <property type="match status" value="1"/>
</dbReference>
<dbReference type="InterPro" id="IPR042121">
    <property type="entry name" value="MutL_C_regsub"/>
</dbReference>
<dbReference type="GeneID" id="82205109"/>
<dbReference type="Pfam" id="PF13589">
    <property type="entry name" value="HATPase_c_3"/>
    <property type="match status" value="1"/>
</dbReference>
<evidence type="ECO:0000313" key="8">
    <source>
        <dbReference type="Proteomes" id="UP000245622"/>
    </source>
</evidence>
<evidence type="ECO:0000256" key="3">
    <source>
        <dbReference type="ARBA" id="ARBA00023204"/>
    </source>
</evidence>
<evidence type="ECO:0000259" key="6">
    <source>
        <dbReference type="SMART" id="SM01340"/>
    </source>
</evidence>
<sequence length="703" mass="80619">MNRINILDDLTINKIAAGEVVERPSSVVKELIENSVDAGSTKVVIDIQDGGKKLIRITDNGCGIASSEVDKSFLRHATSKIKNIDDLYDLYSLGFRGEALASISAVSKLEMITKTKDEPIGTKVIVEGGHIISKEPVGAHNGTTIIIKDIFFNTPARQKFLKSTHAETINISDLINKLAIGNPHVQFKYVNNNKSMLTTPGDNKLLSVIRSIYGKEICENLIEVNYECKYFKISGYIGNNNIYRSNKNLQHVYINKRFVKSKIVLDAISEAYKGIIPINKHSICFIQLTINPANIDVNIHPTKLEVKFENEKEMYIELRDILRKTLLSVSLIGKYETYDKKDTTKNILVKENNSQGKDIYENKASYDIKVIEKNYEKPIDSFMSFNDIIKSENNTEKDKKNIYEKKSTANINELDNIKIIKEDSSSEYIIEGNISLENSFSIEDIENLDKEKEYQESLYNQDNEYEENNLNYKYSSEYINKDEYSSKFTKEIGKIEDNIQEQFFKDSPSNKFSLAGYNVIGTIFDTYIILSKGNSMYLLDQHAAHEKILYERYMDKFYKSSINMQMLLDPIVLELSNIDMLHVENNLDIFMKFGFEIELFGNNHIMIRCVPTIFGVPESEKFILQIIDNIEEIKNNYELKGEKFASMACRAAIKANDRIQSMEIKSLLNELETCENPFTCPHGRPTIVEITKTEIEKMFKRIM</sequence>
<dbReference type="FunFam" id="3.30.565.10:FF:000003">
    <property type="entry name" value="DNA mismatch repair endonuclease MutL"/>
    <property type="match status" value="1"/>
</dbReference>
<dbReference type="Gene3D" id="3.30.230.10">
    <property type="match status" value="1"/>
</dbReference>
<dbReference type="SUPFAM" id="SSF54211">
    <property type="entry name" value="Ribosomal protein S5 domain 2-like"/>
    <property type="match status" value="1"/>
</dbReference>
<dbReference type="GO" id="GO:0030983">
    <property type="term" value="F:mismatched DNA binding"/>
    <property type="evidence" value="ECO:0007669"/>
    <property type="project" value="InterPro"/>
</dbReference>
<organism evidence="7 8">
    <name type="scientific">Romboutsia ilealis</name>
    <dbReference type="NCBI Taxonomy" id="1115758"/>
    <lineage>
        <taxon>Bacteria</taxon>
        <taxon>Bacillati</taxon>
        <taxon>Bacillota</taxon>
        <taxon>Clostridia</taxon>
        <taxon>Peptostreptococcales</taxon>
        <taxon>Peptostreptococcaceae</taxon>
        <taxon>Romboutsia</taxon>
    </lineage>
</organism>
<dbReference type="GO" id="GO:0005524">
    <property type="term" value="F:ATP binding"/>
    <property type="evidence" value="ECO:0007669"/>
    <property type="project" value="InterPro"/>
</dbReference>
<dbReference type="EMBL" id="LN555523">
    <property type="protein sequence ID" value="CED93682.1"/>
    <property type="molecule type" value="Genomic_DNA"/>
</dbReference>
<gene>
    <name evidence="4" type="primary">mutL</name>
    <name evidence="7" type="ORF">CRIB_931</name>
</gene>
<keyword evidence="2 4" id="KW-0227">DNA damage</keyword>
<dbReference type="InterPro" id="IPR020568">
    <property type="entry name" value="Ribosomal_Su5_D2-typ_SF"/>
</dbReference>
<accession>A0A1V1I0B4</accession>
<comment type="function">
    <text evidence="4">This protein is involved in the repair of mismatches in DNA. It is required for dam-dependent methyl-directed DNA mismatch repair. May act as a 'molecular matchmaker', a protein that promotes the formation of a stable complex between two or more DNA-binding proteins in an ATP-dependent manner without itself being part of a final effector complex.</text>
</comment>
<dbReference type="CDD" id="cd00782">
    <property type="entry name" value="MutL_Trans"/>
    <property type="match status" value="1"/>
</dbReference>
<dbReference type="CDD" id="cd16926">
    <property type="entry name" value="HATPase_MutL-MLH-PMS-like"/>
    <property type="match status" value="1"/>
</dbReference>
<dbReference type="PROSITE" id="PS00058">
    <property type="entry name" value="DNA_MISMATCH_REPAIR_1"/>
    <property type="match status" value="1"/>
</dbReference>
<dbReference type="Gene3D" id="3.30.1370.100">
    <property type="entry name" value="MutL, C-terminal domain, regulatory subdomain"/>
    <property type="match status" value="1"/>
</dbReference>
<dbReference type="GO" id="GO:0032300">
    <property type="term" value="C:mismatch repair complex"/>
    <property type="evidence" value="ECO:0007669"/>
    <property type="project" value="InterPro"/>
</dbReference>
<keyword evidence="8" id="KW-1185">Reference proteome</keyword>
<evidence type="ECO:0000256" key="2">
    <source>
        <dbReference type="ARBA" id="ARBA00022763"/>
    </source>
</evidence>
<dbReference type="InterPro" id="IPR002099">
    <property type="entry name" value="MutL/Mlh/PMS"/>
</dbReference>
<dbReference type="SMART" id="SM00853">
    <property type="entry name" value="MutL_C"/>
    <property type="match status" value="1"/>
</dbReference>
<comment type="similarity">
    <text evidence="1 4">Belongs to the DNA mismatch repair MutL/HexB family.</text>
</comment>
<proteinExistence type="inferred from homology"/>
<dbReference type="InterPro" id="IPR038973">
    <property type="entry name" value="MutL/Mlh/Pms-like"/>
</dbReference>
<dbReference type="PANTHER" id="PTHR10073:SF12">
    <property type="entry name" value="DNA MISMATCH REPAIR PROTEIN MLH1"/>
    <property type="match status" value="1"/>
</dbReference>
<evidence type="ECO:0000313" key="7">
    <source>
        <dbReference type="EMBL" id="CED93682.1"/>
    </source>
</evidence>
<dbReference type="NCBIfam" id="TIGR00585">
    <property type="entry name" value="mutl"/>
    <property type="match status" value="1"/>
</dbReference>
<dbReference type="Gene3D" id="3.30.1540.20">
    <property type="entry name" value="MutL, C-terminal domain, dimerisation subdomain"/>
    <property type="match status" value="1"/>
</dbReference>
<dbReference type="GO" id="GO:0006298">
    <property type="term" value="P:mismatch repair"/>
    <property type="evidence" value="ECO:0007669"/>
    <property type="project" value="UniProtKB-UniRule"/>
</dbReference>
<evidence type="ECO:0000256" key="1">
    <source>
        <dbReference type="ARBA" id="ARBA00006082"/>
    </source>
</evidence>
<dbReference type="InterPro" id="IPR013507">
    <property type="entry name" value="DNA_mismatch_S5_2-like"/>
</dbReference>
<dbReference type="GO" id="GO:0016887">
    <property type="term" value="F:ATP hydrolysis activity"/>
    <property type="evidence" value="ECO:0007669"/>
    <property type="project" value="InterPro"/>
</dbReference>
<dbReference type="SUPFAM" id="SSF118116">
    <property type="entry name" value="DNA mismatch repair protein MutL"/>
    <property type="match status" value="1"/>
</dbReference>
<dbReference type="Gene3D" id="3.30.565.10">
    <property type="entry name" value="Histidine kinase-like ATPase, C-terminal domain"/>
    <property type="match status" value="1"/>
</dbReference>
<dbReference type="InterPro" id="IPR014762">
    <property type="entry name" value="DNA_mismatch_repair_CS"/>
</dbReference>
<evidence type="ECO:0000256" key="4">
    <source>
        <dbReference type="HAMAP-Rule" id="MF_00149"/>
    </source>
</evidence>
<dbReference type="RefSeq" id="WP_180703379.1">
    <property type="nucleotide sequence ID" value="NZ_LN555523.1"/>
</dbReference>
<dbReference type="Proteomes" id="UP000245622">
    <property type="component" value="Chromosome 1"/>
</dbReference>
<dbReference type="InterPro" id="IPR037198">
    <property type="entry name" value="MutL_C_sf"/>
</dbReference>
<keyword evidence="3 4" id="KW-0234">DNA repair</keyword>
<dbReference type="PANTHER" id="PTHR10073">
    <property type="entry name" value="DNA MISMATCH REPAIR PROTEIN MLH, PMS, MUTL"/>
    <property type="match status" value="1"/>
</dbReference>
<protein>
    <recommendedName>
        <fullName evidence="4">DNA mismatch repair protein MutL</fullName>
    </recommendedName>
</protein>
<dbReference type="AlphaFoldDB" id="A0A1V1I0B4"/>
<dbReference type="GO" id="GO:0140664">
    <property type="term" value="F:ATP-dependent DNA damage sensor activity"/>
    <property type="evidence" value="ECO:0007669"/>
    <property type="project" value="InterPro"/>
</dbReference>
<dbReference type="InterPro" id="IPR014790">
    <property type="entry name" value="MutL_C"/>
</dbReference>
<feature type="domain" description="MutL C-terminal dimerisation" evidence="5">
    <location>
        <begin position="519"/>
        <end position="659"/>
    </location>
</feature>
<reference evidence="7 8" key="1">
    <citation type="submission" date="2014-04" db="EMBL/GenBank/DDBJ databases">
        <authorList>
            <person name="Hornung B.V."/>
        </authorList>
    </citation>
    <scope>NUCLEOTIDE SEQUENCE [LARGE SCALE GENOMIC DNA]</scope>
    <source>
        <strain evidence="7 8">CRIB</strain>
    </source>
</reference>
<dbReference type="InterPro" id="IPR042120">
    <property type="entry name" value="MutL_C_dimsub"/>
</dbReference>
<name>A0A1V1I0B4_9FIRM</name>
<dbReference type="InterPro" id="IPR020667">
    <property type="entry name" value="DNA_mismatch_repair_MutL"/>
</dbReference>
<dbReference type="SMART" id="SM01340">
    <property type="entry name" value="DNA_mis_repair"/>
    <property type="match status" value="1"/>
</dbReference>
<dbReference type="SUPFAM" id="SSF55874">
    <property type="entry name" value="ATPase domain of HSP90 chaperone/DNA topoisomerase II/histidine kinase"/>
    <property type="match status" value="1"/>
</dbReference>
<dbReference type="InterPro" id="IPR036890">
    <property type="entry name" value="HATPase_C_sf"/>
</dbReference>
<dbReference type="HAMAP" id="MF_00149">
    <property type="entry name" value="DNA_mis_repair"/>
    <property type="match status" value="1"/>
</dbReference>